<evidence type="ECO:0000256" key="1">
    <source>
        <dbReference type="ARBA" id="ARBA00009998"/>
    </source>
</evidence>
<dbReference type="HAMAP" id="MF_00337">
    <property type="entry name" value="Exonuc_7_S"/>
    <property type="match status" value="1"/>
</dbReference>
<keyword evidence="4 6" id="KW-0378">Hydrolase</keyword>
<evidence type="ECO:0000256" key="6">
    <source>
        <dbReference type="HAMAP-Rule" id="MF_00337"/>
    </source>
</evidence>
<accession>A0A1I0AMK4</accession>
<dbReference type="EC" id="3.1.11.6" evidence="6"/>
<dbReference type="GO" id="GO:0008855">
    <property type="term" value="F:exodeoxyribonuclease VII activity"/>
    <property type="evidence" value="ECO:0007669"/>
    <property type="project" value="UniProtKB-UniRule"/>
</dbReference>
<evidence type="ECO:0000313" key="7">
    <source>
        <dbReference type="EMBL" id="SES95550.1"/>
    </source>
</evidence>
<dbReference type="InterPro" id="IPR003761">
    <property type="entry name" value="Exonuc_VII_S"/>
</dbReference>
<dbReference type="NCBIfam" id="NF002140">
    <property type="entry name" value="PRK00977.1-4"/>
    <property type="match status" value="1"/>
</dbReference>
<comment type="similarity">
    <text evidence="1 6">Belongs to the XseB family.</text>
</comment>
<dbReference type="SUPFAM" id="SSF116842">
    <property type="entry name" value="XseB-like"/>
    <property type="match status" value="1"/>
</dbReference>
<name>A0A1I0AMK4_THASX</name>
<evidence type="ECO:0000256" key="5">
    <source>
        <dbReference type="ARBA" id="ARBA00022839"/>
    </source>
</evidence>
<dbReference type="PANTHER" id="PTHR34137:SF1">
    <property type="entry name" value="EXODEOXYRIBONUCLEASE 7 SMALL SUBUNIT"/>
    <property type="match status" value="1"/>
</dbReference>
<comment type="function">
    <text evidence="6">Bidirectionally degrades single-stranded DNA into large acid-insoluble oligonucleotides, which are then degraded further into small acid-soluble oligonucleotides.</text>
</comment>
<dbReference type="InterPro" id="IPR037004">
    <property type="entry name" value="Exonuc_VII_ssu_sf"/>
</dbReference>
<dbReference type="STRING" id="349064.SAMN05660429_00760"/>
<evidence type="ECO:0000256" key="3">
    <source>
        <dbReference type="ARBA" id="ARBA00022722"/>
    </source>
</evidence>
<dbReference type="GO" id="GO:0006308">
    <property type="term" value="P:DNA catabolic process"/>
    <property type="evidence" value="ECO:0007669"/>
    <property type="project" value="UniProtKB-UniRule"/>
</dbReference>
<dbReference type="GO" id="GO:0005829">
    <property type="term" value="C:cytosol"/>
    <property type="evidence" value="ECO:0007669"/>
    <property type="project" value="TreeGrafter"/>
</dbReference>
<dbReference type="NCBIfam" id="NF002137">
    <property type="entry name" value="PRK00977.1-1"/>
    <property type="match status" value="1"/>
</dbReference>
<sequence>MTTKKDENMSFETALSSLENIVQQLEKGDLPLEQAMALFEQGLALSKTTQQTLQQAEQKIKVLMDKHQDAPLQDFELTQDDQ</sequence>
<reference evidence="7 8" key="1">
    <citation type="submission" date="2016-10" db="EMBL/GenBank/DDBJ databases">
        <authorList>
            <person name="de Groot N.N."/>
        </authorList>
    </citation>
    <scope>NUCLEOTIDE SEQUENCE [LARGE SCALE GENOMIC DNA]</scope>
    <source>
        <strain evidence="7 8">DSM 19706</strain>
    </source>
</reference>
<evidence type="ECO:0000256" key="4">
    <source>
        <dbReference type="ARBA" id="ARBA00022801"/>
    </source>
</evidence>
<comment type="subunit">
    <text evidence="6">Heterooligomer composed of large and small subunits.</text>
</comment>
<comment type="catalytic activity">
    <reaction evidence="6">
        <text>Exonucleolytic cleavage in either 5'- to 3'- or 3'- to 5'-direction to yield nucleoside 5'-phosphates.</text>
        <dbReference type="EC" id="3.1.11.6"/>
    </reaction>
</comment>
<dbReference type="AlphaFoldDB" id="A0A1I0AMK4"/>
<dbReference type="Proteomes" id="UP000199308">
    <property type="component" value="Unassembled WGS sequence"/>
</dbReference>
<keyword evidence="2 6" id="KW-0963">Cytoplasm</keyword>
<comment type="subcellular location">
    <subcellularLocation>
        <location evidence="6">Cytoplasm</location>
    </subcellularLocation>
</comment>
<dbReference type="RefSeq" id="WP_093327808.1">
    <property type="nucleotide sequence ID" value="NZ_AP027363.1"/>
</dbReference>
<organism evidence="7 8">
    <name type="scientific">Thalassotalea agarivorans</name>
    <name type="common">Thalassomonas agarivorans</name>
    <dbReference type="NCBI Taxonomy" id="349064"/>
    <lineage>
        <taxon>Bacteria</taxon>
        <taxon>Pseudomonadati</taxon>
        <taxon>Pseudomonadota</taxon>
        <taxon>Gammaproteobacteria</taxon>
        <taxon>Alteromonadales</taxon>
        <taxon>Colwelliaceae</taxon>
        <taxon>Thalassotalea</taxon>
    </lineage>
</organism>
<evidence type="ECO:0000313" key="8">
    <source>
        <dbReference type="Proteomes" id="UP000199308"/>
    </source>
</evidence>
<gene>
    <name evidence="6" type="primary">xseB</name>
    <name evidence="7" type="ORF">SAMN05660429_00760</name>
</gene>
<dbReference type="PIRSF" id="PIRSF006488">
    <property type="entry name" value="Exonuc_VII_S"/>
    <property type="match status" value="1"/>
</dbReference>
<protein>
    <recommendedName>
        <fullName evidence="6">Exodeoxyribonuclease 7 small subunit</fullName>
        <ecNumber evidence="6">3.1.11.6</ecNumber>
    </recommendedName>
    <alternativeName>
        <fullName evidence="6">Exodeoxyribonuclease VII small subunit</fullName>
        <shortName evidence="6">Exonuclease VII small subunit</shortName>
    </alternativeName>
</protein>
<proteinExistence type="inferred from homology"/>
<evidence type="ECO:0000256" key="2">
    <source>
        <dbReference type="ARBA" id="ARBA00022490"/>
    </source>
</evidence>
<dbReference type="Gene3D" id="1.10.287.1040">
    <property type="entry name" value="Exonuclease VII, small subunit"/>
    <property type="match status" value="1"/>
</dbReference>
<keyword evidence="3 6" id="KW-0540">Nuclease</keyword>
<dbReference type="OrthoDB" id="5591562at2"/>
<keyword evidence="5 6" id="KW-0269">Exonuclease</keyword>
<dbReference type="NCBIfam" id="TIGR01280">
    <property type="entry name" value="xseB"/>
    <property type="match status" value="1"/>
</dbReference>
<dbReference type="EMBL" id="FOHK01000003">
    <property type="protein sequence ID" value="SES95550.1"/>
    <property type="molecule type" value="Genomic_DNA"/>
</dbReference>
<dbReference type="PANTHER" id="PTHR34137">
    <property type="entry name" value="EXODEOXYRIBONUCLEASE 7 SMALL SUBUNIT"/>
    <property type="match status" value="1"/>
</dbReference>
<dbReference type="GO" id="GO:0009318">
    <property type="term" value="C:exodeoxyribonuclease VII complex"/>
    <property type="evidence" value="ECO:0007669"/>
    <property type="project" value="UniProtKB-UniRule"/>
</dbReference>
<dbReference type="Pfam" id="PF02609">
    <property type="entry name" value="Exonuc_VII_S"/>
    <property type="match status" value="1"/>
</dbReference>
<keyword evidence="8" id="KW-1185">Reference proteome</keyword>